<sequence length="50" mass="5765">MYKKDSLVKYFIETDDNNDSDRMNEGREEDITEDSLCASDDSHTDSAETK</sequence>
<gene>
    <name evidence="2" type="primary">AUGUSTUS-3.0.2_31617</name>
    <name evidence="2" type="ORF">TcasGA2_TC031617</name>
</gene>
<evidence type="ECO:0000256" key="1">
    <source>
        <dbReference type="SAM" id="MobiDB-lite"/>
    </source>
</evidence>
<dbReference type="Proteomes" id="UP000007266">
    <property type="component" value="Unassembled WGS sequence"/>
</dbReference>
<keyword evidence="3" id="KW-1185">Reference proteome</keyword>
<reference evidence="2 3" key="1">
    <citation type="journal article" date="2008" name="Nature">
        <title>The genome of the model beetle and pest Tribolium castaneum.</title>
        <authorList>
            <consortium name="Tribolium Genome Sequencing Consortium"/>
            <person name="Richards S."/>
            <person name="Gibbs R.A."/>
            <person name="Weinstock G.M."/>
            <person name="Brown S.J."/>
            <person name="Denell R."/>
            <person name="Beeman R.W."/>
            <person name="Gibbs R."/>
            <person name="Beeman R.W."/>
            <person name="Brown S.J."/>
            <person name="Bucher G."/>
            <person name="Friedrich M."/>
            <person name="Grimmelikhuijzen C.J."/>
            <person name="Klingler M."/>
            <person name="Lorenzen M."/>
            <person name="Richards S."/>
            <person name="Roth S."/>
            <person name="Schroder R."/>
            <person name="Tautz D."/>
            <person name="Zdobnov E.M."/>
            <person name="Muzny D."/>
            <person name="Gibbs R.A."/>
            <person name="Weinstock G.M."/>
            <person name="Attaway T."/>
            <person name="Bell S."/>
            <person name="Buhay C.J."/>
            <person name="Chandrabose M.N."/>
            <person name="Chavez D."/>
            <person name="Clerk-Blankenburg K.P."/>
            <person name="Cree A."/>
            <person name="Dao M."/>
            <person name="Davis C."/>
            <person name="Chacko J."/>
            <person name="Dinh H."/>
            <person name="Dugan-Rocha S."/>
            <person name="Fowler G."/>
            <person name="Garner T.T."/>
            <person name="Garnes J."/>
            <person name="Gnirke A."/>
            <person name="Hawes A."/>
            <person name="Hernandez J."/>
            <person name="Hines S."/>
            <person name="Holder M."/>
            <person name="Hume J."/>
            <person name="Jhangiani S.N."/>
            <person name="Joshi V."/>
            <person name="Khan Z.M."/>
            <person name="Jackson L."/>
            <person name="Kovar C."/>
            <person name="Kowis A."/>
            <person name="Lee S."/>
            <person name="Lewis L.R."/>
            <person name="Margolis J."/>
            <person name="Morgan M."/>
            <person name="Nazareth L.V."/>
            <person name="Nguyen N."/>
            <person name="Okwuonu G."/>
            <person name="Parker D."/>
            <person name="Richards S."/>
            <person name="Ruiz S.J."/>
            <person name="Santibanez J."/>
            <person name="Savard J."/>
            <person name="Scherer S.E."/>
            <person name="Schneider B."/>
            <person name="Sodergren E."/>
            <person name="Tautz D."/>
            <person name="Vattahil S."/>
            <person name="Villasana D."/>
            <person name="White C.S."/>
            <person name="Wright R."/>
            <person name="Park Y."/>
            <person name="Beeman R.W."/>
            <person name="Lord J."/>
            <person name="Oppert B."/>
            <person name="Lorenzen M."/>
            <person name="Brown S."/>
            <person name="Wang L."/>
            <person name="Savard J."/>
            <person name="Tautz D."/>
            <person name="Richards S."/>
            <person name="Weinstock G."/>
            <person name="Gibbs R.A."/>
            <person name="Liu Y."/>
            <person name="Worley K."/>
            <person name="Weinstock G."/>
            <person name="Elsik C.G."/>
            <person name="Reese J.T."/>
            <person name="Elhaik E."/>
            <person name="Landan G."/>
            <person name="Graur D."/>
            <person name="Arensburger P."/>
            <person name="Atkinson P."/>
            <person name="Beeman R.W."/>
            <person name="Beidler J."/>
            <person name="Brown S.J."/>
            <person name="Demuth J.P."/>
            <person name="Drury D.W."/>
            <person name="Du Y.Z."/>
            <person name="Fujiwara H."/>
            <person name="Lorenzen M."/>
            <person name="Maselli V."/>
            <person name="Osanai M."/>
            <person name="Park Y."/>
            <person name="Robertson H.M."/>
            <person name="Tu Z."/>
            <person name="Wang J.J."/>
            <person name="Wang S."/>
            <person name="Richards S."/>
            <person name="Song H."/>
            <person name="Zhang L."/>
            <person name="Sodergren E."/>
            <person name="Werner D."/>
            <person name="Stanke M."/>
            <person name="Morgenstern B."/>
            <person name="Solovyev V."/>
            <person name="Kosarev P."/>
            <person name="Brown G."/>
            <person name="Chen H.C."/>
            <person name="Ermolaeva O."/>
            <person name="Hlavina W."/>
            <person name="Kapustin Y."/>
            <person name="Kiryutin B."/>
            <person name="Kitts P."/>
            <person name="Maglott D."/>
            <person name="Pruitt K."/>
            <person name="Sapojnikov V."/>
            <person name="Souvorov A."/>
            <person name="Mackey A.J."/>
            <person name="Waterhouse R.M."/>
            <person name="Wyder S."/>
            <person name="Zdobnov E.M."/>
            <person name="Zdobnov E.M."/>
            <person name="Wyder S."/>
            <person name="Kriventseva E.V."/>
            <person name="Kadowaki T."/>
            <person name="Bork P."/>
            <person name="Aranda M."/>
            <person name="Bao R."/>
            <person name="Beermann A."/>
            <person name="Berns N."/>
            <person name="Bolognesi R."/>
            <person name="Bonneton F."/>
            <person name="Bopp D."/>
            <person name="Brown S.J."/>
            <person name="Bucher G."/>
            <person name="Butts T."/>
            <person name="Chaumot A."/>
            <person name="Denell R.E."/>
            <person name="Ferrier D.E."/>
            <person name="Friedrich M."/>
            <person name="Gordon C.M."/>
            <person name="Jindra M."/>
            <person name="Klingler M."/>
            <person name="Lan Q."/>
            <person name="Lattorff H.M."/>
            <person name="Laudet V."/>
            <person name="von Levetsow C."/>
            <person name="Liu Z."/>
            <person name="Lutz R."/>
            <person name="Lynch J.A."/>
            <person name="da Fonseca R.N."/>
            <person name="Posnien N."/>
            <person name="Reuter R."/>
            <person name="Roth S."/>
            <person name="Savard J."/>
            <person name="Schinko J.B."/>
            <person name="Schmitt C."/>
            <person name="Schoppmeier M."/>
            <person name="Schroder R."/>
            <person name="Shippy T.D."/>
            <person name="Simonnet F."/>
            <person name="Marques-Souza H."/>
            <person name="Tautz D."/>
            <person name="Tomoyasu Y."/>
            <person name="Trauner J."/>
            <person name="Van der Zee M."/>
            <person name="Vervoort M."/>
            <person name="Wittkopp N."/>
            <person name="Wimmer E.A."/>
            <person name="Yang X."/>
            <person name="Jones A.K."/>
            <person name="Sattelle D.B."/>
            <person name="Ebert P.R."/>
            <person name="Nelson D."/>
            <person name="Scott J.G."/>
            <person name="Beeman R.W."/>
            <person name="Muthukrishnan S."/>
            <person name="Kramer K.J."/>
            <person name="Arakane Y."/>
            <person name="Beeman R.W."/>
            <person name="Zhu Q."/>
            <person name="Hogenkamp D."/>
            <person name="Dixit R."/>
            <person name="Oppert B."/>
            <person name="Jiang H."/>
            <person name="Zou Z."/>
            <person name="Marshall J."/>
            <person name="Elpidina E."/>
            <person name="Vinokurov K."/>
            <person name="Oppert C."/>
            <person name="Zou Z."/>
            <person name="Evans J."/>
            <person name="Lu Z."/>
            <person name="Zhao P."/>
            <person name="Sumathipala N."/>
            <person name="Altincicek B."/>
            <person name="Vilcinskas A."/>
            <person name="Williams M."/>
            <person name="Hultmark D."/>
            <person name="Hetru C."/>
            <person name="Jiang H."/>
            <person name="Grimmelikhuijzen C.J."/>
            <person name="Hauser F."/>
            <person name="Cazzamali G."/>
            <person name="Williamson M."/>
            <person name="Park Y."/>
            <person name="Li B."/>
            <person name="Tanaka Y."/>
            <person name="Predel R."/>
            <person name="Neupert S."/>
            <person name="Schachtner J."/>
            <person name="Verleyen P."/>
            <person name="Raible F."/>
            <person name="Bork P."/>
            <person name="Friedrich M."/>
            <person name="Walden K.K."/>
            <person name="Robertson H.M."/>
            <person name="Angeli S."/>
            <person name="Foret S."/>
            <person name="Bucher G."/>
            <person name="Schuetz S."/>
            <person name="Maleszka R."/>
            <person name="Wimmer E.A."/>
            <person name="Beeman R.W."/>
            <person name="Lorenzen M."/>
            <person name="Tomoyasu Y."/>
            <person name="Miller S.C."/>
            <person name="Grossmann D."/>
            <person name="Bucher G."/>
        </authorList>
    </citation>
    <scope>NUCLEOTIDE SEQUENCE [LARGE SCALE GENOMIC DNA]</scope>
    <source>
        <strain evidence="2 3">Georgia GA2</strain>
    </source>
</reference>
<accession>A0A139WAI7</accession>
<feature type="region of interest" description="Disordered" evidence="1">
    <location>
        <begin position="13"/>
        <end position="50"/>
    </location>
</feature>
<organism evidence="2 3">
    <name type="scientific">Tribolium castaneum</name>
    <name type="common">Red flour beetle</name>
    <dbReference type="NCBI Taxonomy" id="7070"/>
    <lineage>
        <taxon>Eukaryota</taxon>
        <taxon>Metazoa</taxon>
        <taxon>Ecdysozoa</taxon>
        <taxon>Arthropoda</taxon>
        <taxon>Hexapoda</taxon>
        <taxon>Insecta</taxon>
        <taxon>Pterygota</taxon>
        <taxon>Neoptera</taxon>
        <taxon>Endopterygota</taxon>
        <taxon>Coleoptera</taxon>
        <taxon>Polyphaga</taxon>
        <taxon>Cucujiformia</taxon>
        <taxon>Tenebrionidae</taxon>
        <taxon>Tenebrionidae incertae sedis</taxon>
        <taxon>Tribolium</taxon>
    </lineage>
</organism>
<dbReference type="InParanoid" id="A0A139WAI7"/>
<protein>
    <submittedName>
        <fullName evidence="2">Uncharacterized protein</fullName>
    </submittedName>
</protein>
<proteinExistence type="predicted"/>
<evidence type="ECO:0000313" key="2">
    <source>
        <dbReference type="EMBL" id="KYB24918.1"/>
    </source>
</evidence>
<reference evidence="2 3" key="2">
    <citation type="journal article" date="2010" name="Nucleic Acids Res.">
        <title>BeetleBase in 2010: revisions to provide comprehensive genomic information for Tribolium castaneum.</title>
        <authorList>
            <person name="Kim H.S."/>
            <person name="Murphy T."/>
            <person name="Xia J."/>
            <person name="Caragea D."/>
            <person name="Park Y."/>
            <person name="Beeman R.W."/>
            <person name="Lorenzen M.D."/>
            <person name="Butcher S."/>
            <person name="Manak J.R."/>
            <person name="Brown S.J."/>
        </authorList>
    </citation>
    <scope>NUCLEOTIDE SEQUENCE [LARGE SCALE GENOMIC DNA]</scope>
    <source>
        <strain evidence="2 3">Georgia GA2</strain>
    </source>
</reference>
<feature type="compositionally biased region" description="Basic and acidic residues" evidence="1">
    <location>
        <begin position="40"/>
        <end position="50"/>
    </location>
</feature>
<name>A0A139WAI7_TRICA</name>
<evidence type="ECO:0000313" key="3">
    <source>
        <dbReference type="Proteomes" id="UP000007266"/>
    </source>
</evidence>
<dbReference type="AlphaFoldDB" id="A0A139WAI7"/>
<dbReference type="EMBL" id="KQ971387">
    <property type="protein sequence ID" value="KYB24918.1"/>
    <property type="molecule type" value="Genomic_DNA"/>
</dbReference>